<sequence length="48" mass="5400">MGPWILVLHTWWCLIHRELHGLIMCHGHMASNVAHVATWSDVSPTGPT</sequence>
<gene>
    <name evidence="1" type="ORF">BIFBRE_05070</name>
</gene>
<name>D4BSH8_BIFBR</name>
<evidence type="ECO:0000313" key="2">
    <source>
        <dbReference type="Proteomes" id="UP000003191"/>
    </source>
</evidence>
<dbReference type="EMBL" id="ACCG02000031">
    <property type="protein sequence ID" value="EFE88080.1"/>
    <property type="molecule type" value="Genomic_DNA"/>
</dbReference>
<organism evidence="1 2">
    <name type="scientific">Bifidobacterium breve DSM 20213 = JCM 1192</name>
    <dbReference type="NCBI Taxonomy" id="518634"/>
    <lineage>
        <taxon>Bacteria</taxon>
        <taxon>Bacillati</taxon>
        <taxon>Actinomycetota</taxon>
        <taxon>Actinomycetes</taxon>
        <taxon>Bifidobacteriales</taxon>
        <taxon>Bifidobacteriaceae</taxon>
        <taxon>Bifidobacterium</taxon>
    </lineage>
</organism>
<dbReference type="Proteomes" id="UP000003191">
    <property type="component" value="Unassembled WGS sequence"/>
</dbReference>
<proteinExistence type="predicted"/>
<dbReference type="AlphaFoldDB" id="D4BSH8"/>
<reference evidence="1 2" key="1">
    <citation type="submission" date="2010-02" db="EMBL/GenBank/DDBJ databases">
        <authorList>
            <person name="Weinstock G."/>
            <person name="Sodergren E."/>
            <person name="Clifton S."/>
            <person name="Fulton L."/>
            <person name="Fulton B."/>
            <person name="Courtney L."/>
            <person name="Fronick C."/>
            <person name="Harrison M."/>
            <person name="Strong C."/>
            <person name="Farmer C."/>
            <person name="Delahaunty K."/>
            <person name="Markovic C."/>
            <person name="Hall O."/>
            <person name="Minx P."/>
            <person name="Tomlinson C."/>
            <person name="Mitreva M."/>
            <person name="Nelson J."/>
            <person name="Hou S."/>
            <person name="Wollam A."/>
            <person name="Pepin K.H."/>
            <person name="Johnson M."/>
            <person name="Bhonagiri V."/>
            <person name="Zhang X."/>
            <person name="Suruliraj S."/>
            <person name="Warren W."/>
            <person name="Chinwalla A."/>
            <person name="Mardis E.R."/>
            <person name="Wilson R.K."/>
        </authorList>
    </citation>
    <scope>NUCLEOTIDE SEQUENCE [LARGE SCALE GENOMIC DNA]</scope>
    <source>
        <strain evidence="1 2">DSM 20213</strain>
    </source>
</reference>
<keyword evidence="2" id="KW-1185">Reference proteome</keyword>
<protein>
    <submittedName>
        <fullName evidence="1">Uncharacterized protein</fullName>
    </submittedName>
</protein>
<comment type="caution">
    <text evidence="1">The sequence shown here is derived from an EMBL/GenBank/DDBJ whole genome shotgun (WGS) entry which is preliminary data.</text>
</comment>
<dbReference type="HOGENOM" id="CLU_3149978_0_0_11"/>
<evidence type="ECO:0000313" key="1">
    <source>
        <dbReference type="EMBL" id="EFE88080.1"/>
    </source>
</evidence>
<accession>D4BSH8</accession>